<gene>
    <name evidence="1" type="ORF">WKV53_18640</name>
</gene>
<sequence>MSKTRRHVLYGYAEGDDFNDIACQITERVGQFVSGRDWVSGEAWPVNQRRGDEGDTKCWELGINLELPDPGREASGWFTDVEEIAITCNELARDYARPFVIGISDQETGIADDLFFLDGGAIDIERLRAIIGIGVTE</sequence>
<accession>A0ABU9AYB4</accession>
<organism evidence="1 2">
    <name type="scientific">Luteolibacter soli</name>
    <dbReference type="NCBI Taxonomy" id="3135280"/>
    <lineage>
        <taxon>Bacteria</taxon>
        <taxon>Pseudomonadati</taxon>
        <taxon>Verrucomicrobiota</taxon>
        <taxon>Verrucomicrobiia</taxon>
        <taxon>Verrucomicrobiales</taxon>
        <taxon>Verrucomicrobiaceae</taxon>
        <taxon>Luteolibacter</taxon>
    </lineage>
</organism>
<dbReference type="Proteomes" id="UP001371305">
    <property type="component" value="Unassembled WGS sequence"/>
</dbReference>
<dbReference type="EMBL" id="JBBUKT010000007">
    <property type="protein sequence ID" value="MEK7952538.1"/>
    <property type="molecule type" value="Genomic_DNA"/>
</dbReference>
<keyword evidence="2" id="KW-1185">Reference proteome</keyword>
<proteinExistence type="predicted"/>
<reference evidence="1 2" key="1">
    <citation type="submission" date="2024-04" db="EMBL/GenBank/DDBJ databases">
        <title>Luteolibacter sp. isolated from soil.</title>
        <authorList>
            <person name="An J."/>
        </authorList>
    </citation>
    <scope>NUCLEOTIDE SEQUENCE [LARGE SCALE GENOMIC DNA]</scope>
    <source>
        <strain evidence="1 2">Y139</strain>
    </source>
</reference>
<evidence type="ECO:0000313" key="1">
    <source>
        <dbReference type="EMBL" id="MEK7952538.1"/>
    </source>
</evidence>
<evidence type="ECO:0000313" key="2">
    <source>
        <dbReference type="Proteomes" id="UP001371305"/>
    </source>
</evidence>
<name>A0ABU9AYB4_9BACT</name>
<evidence type="ECO:0008006" key="3">
    <source>
        <dbReference type="Google" id="ProtNLM"/>
    </source>
</evidence>
<dbReference type="RefSeq" id="WP_341406294.1">
    <property type="nucleotide sequence ID" value="NZ_JBBUKT010000007.1"/>
</dbReference>
<protein>
    <recommendedName>
        <fullName evidence="3">DUF4279 domain-containing protein</fullName>
    </recommendedName>
</protein>
<comment type="caution">
    <text evidence="1">The sequence shown here is derived from an EMBL/GenBank/DDBJ whole genome shotgun (WGS) entry which is preliminary data.</text>
</comment>